<dbReference type="GO" id="GO:0005840">
    <property type="term" value="C:ribosome"/>
    <property type="evidence" value="ECO:0007669"/>
    <property type="project" value="UniProtKB-KW"/>
</dbReference>
<evidence type="ECO:0000259" key="5">
    <source>
        <dbReference type="SMART" id="SM00916"/>
    </source>
</evidence>
<proteinExistence type="predicted"/>
<keyword evidence="3" id="KW-0496">Mitochondrion</keyword>
<feature type="domain" description="Ribosomal protein/NADH dehydrogenase" evidence="5">
    <location>
        <begin position="35"/>
        <end position="114"/>
    </location>
</feature>
<dbReference type="OrthoDB" id="1696305at2759"/>
<dbReference type="Gene3D" id="3.40.30.10">
    <property type="entry name" value="Glutaredoxin"/>
    <property type="match status" value="1"/>
</dbReference>
<name>A0A4P9YV05_9FUNG</name>
<comment type="subcellular location">
    <subcellularLocation>
        <location evidence="1">Mitochondrion</location>
    </subcellularLocation>
</comment>
<dbReference type="InterPro" id="IPR007741">
    <property type="entry name" value="Ribosomal_mL43/mS25/NADH_DH"/>
</dbReference>
<accession>A0A4P9YV05</accession>
<dbReference type="SUPFAM" id="SSF52833">
    <property type="entry name" value="Thioredoxin-like"/>
    <property type="match status" value="1"/>
</dbReference>
<dbReference type="EMBL" id="KZ991362">
    <property type="protein sequence ID" value="RKP23051.1"/>
    <property type="molecule type" value="Genomic_DNA"/>
</dbReference>
<keyword evidence="7" id="KW-1185">Reference proteome</keyword>
<dbReference type="PANTHER" id="PTHR13274:SF2">
    <property type="entry name" value="SMALL RIBOSOMAL SUBUNIT PROTEIN MS25"/>
    <property type="match status" value="1"/>
</dbReference>
<dbReference type="Proteomes" id="UP000278143">
    <property type="component" value="Unassembled WGS sequence"/>
</dbReference>
<dbReference type="InterPro" id="IPR036249">
    <property type="entry name" value="Thioredoxin-like_sf"/>
</dbReference>
<evidence type="ECO:0000313" key="7">
    <source>
        <dbReference type="Proteomes" id="UP000278143"/>
    </source>
</evidence>
<dbReference type="PANTHER" id="PTHR13274">
    <property type="entry name" value="MITOCHONDRIAL RIBOSOMAL PROTEIN S25"/>
    <property type="match status" value="1"/>
</dbReference>
<dbReference type="InterPro" id="IPR040049">
    <property type="entry name" value="Ribosomal_mS25/mL61"/>
</dbReference>
<keyword evidence="4" id="KW-0687">Ribonucleoprotein</keyword>
<dbReference type="Pfam" id="PF05047">
    <property type="entry name" value="L51_S25_CI-B8"/>
    <property type="match status" value="1"/>
</dbReference>
<dbReference type="SMART" id="SM00916">
    <property type="entry name" value="L51_S25_CI-B8"/>
    <property type="match status" value="1"/>
</dbReference>
<organism evidence="6 7">
    <name type="scientific">Syncephalis pseudoplumigaleata</name>
    <dbReference type="NCBI Taxonomy" id="1712513"/>
    <lineage>
        <taxon>Eukaryota</taxon>
        <taxon>Fungi</taxon>
        <taxon>Fungi incertae sedis</taxon>
        <taxon>Zoopagomycota</taxon>
        <taxon>Zoopagomycotina</taxon>
        <taxon>Zoopagomycetes</taxon>
        <taxon>Zoopagales</taxon>
        <taxon>Piptocephalidaceae</taxon>
        <taxon>Syncephalis</taxon>
    </lineage>
</organism>
<dbReference type="GO" id="GO:0003735">
    <property type="term" value="F:structural constituent of ribosome"/>
    <property type="evidence" value="ECO:0007669"/>
    <property type="project" value="InterPro"/>
</dbReference>
<sequence>MSQTRVQSIVARLSQGLGAQQLPNVRKVTLTLHRNSANFGARYFIRENLPRLQYSNPQVEFRIARVATPQQPKFTVQMPLTAMHAVDGSIKEMPIKRTTSEQVCREFIKLTGATPAAV</sequence>
<dbReference type="AlphaFoldDB" id="A0A4P9YV05"/>
<evidence type="ECO:0000256" key="3">
    <source>
        <dbReference type="ARBA" id="ARBA00023128"/>
    </source>
</evidence>
<reference evidence="7" key="1">
    <citation type="journal article" date="2018" name="Nat. Microbiol.">
        <title>Leveraging single-cell genomics to expand the fungal tree of life.</title>
        <authorList>
            <person name="Ahrendt S.R."/>
            <person name="Quandt C.A."/>
            <person name="Ciobanu D."/>
            <person name="Clum A."/>
            <person name="Salamov A."/>
            <person name="Andreopoulos B."/>
            <person name="Cheng J.F."/>
            <person name="Woyke T."/>
            <person name="Pelin A."/>
            <person name="Henrissat B."/>
            <person name="Reynolds N.K."/>
            <person name="Benny G.L."/>
            <person name="Smith M.E."/>
            <person name="James T.Y."/>
            <person name="Grigoriev I.V."/>
        </authorList>
    </citation>
    <scope>NUCLEOTIDE SEQUENCE [LARGE SCALE GENOMIC DNA]</scope>
    <source>
        <strain evidence="7">Benny S71-1</strain>
    </source>
</reference>
<evidence type="ECO:0000256" key="2">
    <source>
        <dbReference type="ARBA" id="ARBA00022980"/>
    </source>
</evidence>
<evidence type="ECO:0000256" key="4">
    <source>
        <dbReference type="ARBA" id="ARBA00023274"/>
    </source>
</evidence>
<gene>
    <name evidence="6" type="ORF">SYNPS1DRAFT_31256</name>
</gene>
<evidence type="ECO:0000313" key="6">
    <source>
        <dbReference type="EMBL" id="RKP23051.1"/>
    </source>
</evidence>
<evidence type="ECO:0000256" key="1">
    <source>
        <dbReference type="ARBA" id="ARBA00004173"/>
    </source>
</evidence>
<protein>
    <recommendedName>
        <fullName evidence="5">Ribosomal protein/NADH dehydrogenase domain-containing protein</fullName>
    </recommendedName>
</protein>
<dbReference type="GO" id="GO:1990904">
    <property type="term" value="C:ribonucleoprotein complex"/>
    <property type="evidence" value="ECO:0007669"/>
    <property type="project" value="UniProtKB-KW"/>
</dbReference>
<keyword evidence="2" id="KW-0689">Ribosomal protein</keyword>
<dbReference type="GO" id="GO:0005739">
    <property type="term" value="C:mitochondrion"/>
    <property type="evidence" value="ECO:0007669"/>
    <property type="project" value="UniProtKB-SubCell"/>
</dbReference>